<reference evidence="2" key="1">
    <citation type="submission" date="2025-08" db="UniProtKB">
        <authorList>
            <consortium name="Ensembl"/>
        </authorList>
    </citation>
    <scope>IDENTIFICATION</scope>
</reference>
<dbReference type="AlphaFoldDB" id="A0A8C5TDA7"/>
<organism evidence="2 3">
    <name type="scientific">Malurus cyaneus samueli</name>
    <dbReference type="NCBI Taxonomy" id="2593467"/>
    <lineage>
        <taxon>Eukaryota</taxon>
        <taxon>Metazoa</taxon>
        <taxon>Chordata</taxon>
        <taxon>Craniata</taxon>
        <taxon>Vertebrata</taxon>
        <taxon>Euteleostomi</taxon>
        <taxon>Archelosauria</taxon>
        <taxon>Archosauria</taxon>
        <taxon>Dinosauria</taxon>
        <taxon>Saurischia</taxon>
        <taxon>Theropoda</taxon>
        <taxon>Coelurosauria</taxon>
        <taxon>Aves</taxon>
        <taxon>Neognathae</taxon>
        <taxon>Neoaves</taxon>
        <taxon>Telluraves</taxon>
        <taxon>Australaves</taxon>
        <taxon>Passeriformes</taxon>
        <taxon>Meliphagoidea</taxon>
        <taxon>Maluridae</taxon>
        <taxon>Malurus</taxon>
    </lineage>
</organism>
<evidence type="ECO:0000313" key="3">
    <source>
        <dbReference type="Proteomes" id="UP000694560"/>
    </source>
</evidence>
<evidence type="ECO:0000256" key="1">
    <source>
        <dbReference type="SAM" id="Phobius"/>
    </source>
</evidence>
<name>A0A8C5TDA7_9PASS</name>
<accession>A0A8C5TDA7</accession>
<feature type="transmembrane region" description="Helical" evidence="1">
    <location>
        <begin position="55"/>
        <end position="78"/>
    </location>
</feature>
<dbReference type="Proteomes" id="UP000694560">
    <property type="component" value="Unplaced"/>
</dbReference>
<keyword evidence="1" id="KW-0812">Transmembrane</keyword>
<dbReference type="Ensembl" id="ENSMCST00000006025.1">
    <property type="protein sequence ID" value="ENSMCSP00000005888.1"/>
    <property type="gene ID" value="ENSMCSG00000004274.1"/>
</dbReference>
<keyword evidence="1" id="KW-1133">Transmembrane helix</keyword>
<protein>
    <submittedName>
        <fullName evidence="2">Uncharacterized protein</fullName>
    </submittedName>
</protein>
<keyword evidence="1" id="KW-0472">Membrane</keyword>
<evidence type="ECO:0000313" key="2">
    <source>
        <dbReference type="Ensembl" id="ENSMCSP00000005888.1"/>
    </source>
</evidence>
<sequence>MVLRLPLRRICVAGKRDCLVEVVADAFCHRVIRLSRYSFLSLHASSGLLSFLKALLVFLDAAFCPIFCSWLEIAFFNIK</sequence>
<reference evidence="2" key="2">
    <citation type="submission" date="2025-09" db="UniProtKB">
        <authorList>
            <consortium name="Ensembl"/>
        </authorList>
    </citation>
    <scope>IDENTIFICATION</scope>
</reference>
<proteinExistence type="predicted"/>
<keyword evidence="3" id="KW-1185">Reference proteome</keyword>